<dbReference type="Gene3D" id="2.160.20.120">
    <property type="match status" value="1"/>
</dbReference>
<dbReference type="GeneID" id="91083019"/>
<dbReference type="InterPro" id="IPR021255">
    <property type="entry name" value="DUF2807"/>
</dbReference>
<protein>
    <submittedName>
        <fullName evidence="2">Protein of uncharacterized function (DUF2807)</fullName>
    </submittedName>
</protein>
<dbReference type="Pfam" id="PF10988">
    <property type="entry name" value="DUF2807"/>
    <property type="match status" value="1"/>
</dbReference>
<proteinExistence type="predicted"/>
<accession>A0A379E054</accession>
<dbReference type="Proteomes" id="UP000254072">
    <property type="component" value="Unassembled WGS sequence"/>
</dbReference>
<evidence type="ECO:0000313" key="2">
    <source>
        <dbReference type="EMBL" id="SUB86103.1"/>
    </source>
</evidence>
<name>A0A379E054_9BACT</name>
<evidence type="ECO:0000259" key="1">
    <source>
        <dbReference type="Pfam" id="PF10988"/>
    </source>
</evidence>
<dbReference type="AlphaFoldDB" id="A0A379E054"/>
<dbReference type="EMBL" id="UGTL01000001">
    <property type="protein sequence ID" value="SUB86103.1"/>
    <property type="molecule type" value="Genomic_DNA"/>
</dbReference>
<feature type="domain" description="Putative auto-transporter adhesin head GIN" evidence="1">
    <location>
        <begin position="33"/>
        <end position="153"/>
    </location>
</feature>
<gene>
    <name evidence="2" type="ORF">NCTC11157_01849</name>
</gene>
<reference evidence="2 3" key="1">
    <citation type="submission" date="2018-06" db="EMBL/GenBank/DDBJ databases">
        <authorList>
            <consortium name="Pathogen Informatics"/>
            <person name="Doyle S."/>
        </authorList>
    </citation>
    <scope>NUCLEOTIDE SEQUENCE [LARGE SCALE GENOMIC DNA]</scope>
    <source>
        <strain evidence="2 3">NCTC11157</strain>
    </source>
</reference>
<organism evidence="2 3">
    <name type="scientific">Prevotella disiens</name>
    <dbReference type="NCBI Taxonomy" id="28130"/>
    <lineage>
        <taxon>Bacteria</taxon>
        <taxon>Pseudomonadati</taxon>
        <taxon>Bacteroidota</taxon>
        <taxon>Bacteroidia</taxon>
        <taxon>Bacteroidales</taxon>
        <taxon>Prevotellaceae</taxon>
        <taxon>Prevotella</taxon>
    </lineage>
</organism>
<dbReference type="RefSeq" id="WP_021670171.1">
    <property type="nucleotide sequence ID" value="NZ_UGTL01000001.1"/>
</dbReference>
<sequence>MNSCATKPKEKCKAITITSSSTLITQDFKIKGFNGLQIDISGKVEYTQGNHYSVSITAPSAVFDAMEVSNKNGILHIKEKSGIRIQNIKDSKKATIRITSPQLDIINLCGVNSFHATSMKGTDTKFTLSGVVNIKIDKIKASKFTLINSGVSRGSVNIDATNEEIHHNTGNLFTCYPPYQSAK</sequence>
<dbReference type="OrthoDB" id="1079812at2"/>
<evidence type="ECO:0000313" key="3">
    <source>
        <dbReference type="Proteomes" id="UP000254072"/>
    </source>
</evidence>